<name>A0A1X2F0Y5_9MYCO</name>
<reference evidence="3 4" key="1">
    <citation type="submission" date="2016-01" db="EMBL/GenBank/DDBJ databases">
        <title>The new phylogeny of the genus Mycobacterium.</title>
        <authorList>
            <person name="Tarcisio F."/>
            <person name="Conor M."/>
            <person name="Antonella G."/>
            <person name="Elisabetta G."/>
            <person name="Giulia F.S."/>
            <person name="Sara T."/>
            <person name="Anna F."/>
            <person name="Clotilde B."/>
            <person name="Roberto B."/>
            <person name="Veronica D.S."/>
            <person name="Fabio R."/>
            <person name="Monica P."/>
            <person name="Olivier J."/>
            <person name="Enrico T."/>
            <person name="Nicola S."/>
        </authorList>
    </citation>
    <scope>NUCLEOTIDE SEQUENCE [LARGE SCALE GENOMIC DNA]</scope>
    <source>
        <strain evidence="3 4">ATCC 700010</strain>
    </source>
</reference>
<keyword evidence="3" id="KW-0378">Hydrolase</keyword>
<dbReference type="OrthoDB" id="9811121at2"/>
<dbReference type="AlphaFoldDB" id="A0A1X2F0Y5"/>
<organism evidence="3 4">
    <name type="scientific">Mycolicibacterium wolinskyi</name>
    <dbReference type="NCBI Taxonomy" id="59750"/>
    <lineage>
        <taxon>Bacteria</taxon>
        <taxon>Bacillati</taxon>
        <taxon>Actinomycetota</taxon>
        <taxon>Actinomycetes</taxon>
        <taxon>Mycobacteriales</taxon>
        <taxon>Mycobacteriaceae</taxon>
        <taxon>Mycolicibacterium</taxon>
    </lineage>
</organism>
<dbReference type="RefSeq" id="WP_085147303.1">
    <property type="nucleotide sequence ID" value="NZ_JACKUA010000032.1"/>
</dbReference>
<dbReference type="PANTHER" id="PTHR23088:SF27">
    <property type="entry name" value="DEAMINATED GLUTATHIONE AMIDASE"/>
    <property type="match status" value="1"/>
</dbReference>
<dbReference type="InterPro" id="IPR036526">
    <property type="entry name" value="C-N_Hydrolase_sf"/>
</dbReference>
<evidence type="ECO:0000313" key="4">
    <source>
        <dbReference type="Proteomes" id="UP000193964"/>
    </source>
</evidence>
<feature type="domain" description="CN hydrolase" evidence="2">
    <location>
        <begin position="1"/>
        <end position="240"/>
    </location>
</feature>
<evidence type="ECO:0000256" key="1">
    <source>
        <dbReference type="ARBA" id="ARBA00010613"/>
    </source>
</evidence>
<protein>
    <submittedName>
        <fullName evidence="3">Carbon-nitrogen hydrolase</fullName>
    </submittedName>
</protein>
<dbReference type="PROSITE" id="PS50263">
    <property type="entry name" value="CN_HYDROLASE"/>
    <property type="match status" value="1"/>
</dbReference>
<comment type="caution">
    <text evidence="3">The sequence shown here is derived from an EMBL/GenBank/DDBJ whole genome shotgun (WGS) entry which is preliminary data.</text>
</comment>
<comment type="similarity">
    <text evidence="1">Belongs to the carbon-nitrogen hydrolase superfamily. NIT1/NIT2 family.</text>
</comment>
<dbReference type="InterPro" id="IPR003010">
    <property type="entry name" value="C-N_Hydrolase"/>
</dbReference>
<dbReference type="SUPFAM" id="SSF56317">
    <property type="entry name" value="Carbon-nitrogen hydrolase"/>
    <property type="match status" value="1"/>
</dbReference>
<dbReference type="Proteomes" id="UP000193964">
    <property type="component" value="Unassembled WGS sequence"/>
</dbReference>
<dbReference type="EMBL" id="LQQA01000030">
    <property type="protein sequence ID" value="ORX12102.1"/>
    <property type="molecule type" value="Genomic_DNA"/>
</dbReference>
<dbReference type="Gene3D" id="3.60.110.10">
    <property type="entry name" value="Carbon-nitrogen hydrolase"/>
    <property type="match status" value="1"/>
</dbReference>
<proteinExistence type="inferred from homology"/>
<evidence type="ECO:0000313" key="3">
    <source>
        <dbReference type="EMBL" id="ORX12102.1"/>
    </source>
</evidence>
<gene>
    <name evidence="3" type="ORF">AWC31_34070</name>
</gene>
<dbReference type="Pfam" id="PF00795">
    <property type="entry name" value="CN_hydrolase"/>
    <property type="match status" value="1"/>
</dbReference>
<sequence>MRVAIAQFGPTTDTTANLAAIDRLTAHAAADSADVIVFPEEAMLSVDGLDHRLSELVDLQWPLFEAHLSGLAESHDIAIIAGGYEPNGTSRPNNTLVAVDSGGDVLTRYRKLHLYDAFAYRESDYVTPGPTLPPVVDLAGLRIGLVNCYDLRFPELTRHLISQGAELISVSAAWMSGHRKADHWETLVRARAIENTVWVAAAGTISSACIGDSLVVDPLGVVKAALGDEPEAVVTVEISTARTQAVRSVLPALDNRRIELTMTVTS</sequence>
<dbReference type="CDD" id="cd07581">
    <property type="entry name" value="nitrilase_3"/>
    <property type="match status" value="1"/>
</dbReference>
<dbReference type="PANTHER" id="PTHR23088">
    <property type="entry name" value="NITRILASE-RELATED"/>
    <property type="match status" value="1"/>
</dbReference>
<evidence type="ECO:0000259" key="2">
    <source>
        <dbReference type="PROSITE" id="PS50263"/>
    </source>
</evidence>
<accession>A0A1X2F0Y5</accession>
<dbReference type="GO" id="GO:0016787">
    <property type="term" value="F:hydrolase activity"/>
    <property type="evidence" value="ECO:0007669"/>
    <property type="project" value="UniProtKB-KW"/>
</dbReference>